<keyword evidence="2" id="KW-1185">Reference proteome</keyword>
<proteinExistence type="predicted"/>
<dbReference type="EMBL" id="KK365323">
    <property type="protein sequence ID" value="KCZ79215.1"/>
    <property type="molecule type" value="Genomic_DNA"/>
</dbReference>
<evidence type="ECO:0000313" key="2">
    <source>
        <dbReference type="Proteomes" id="UP000030655"/>
    </source>
</evidence>
<evidence type="ECO:0000313" key="1">
    <source>
        <dbReference type="EMBL" id="KCZ79215.1"/>
    </source>
</evidence>
<accession>A0A059EWC4</accession>
<protein>
    <submittedName>
        <fullName evidence="1">Uncharacterized protein</fullName>
    </submittedName>
</protein>
<reference evidence="1 2" key="2">
    <citation type="submission" date="2014-03" db="EMBL/GenBank/DDBJ databases">
        <title>The Genome Sequence of Anncaliia algerae insect isolate PRA339.</title>
        <authorList>
            <consortium name="The Broad Institute Genome Sequencing Platform"/>
            <consortium name="The Broad Institute Genome Sequencing Center for Infectious Disease"/>
            <person name="Cuomo C."/>
            <person name="Becnel J."/>
            <person name="Sanscrainte N."/>
            <person name="Walker B."/>
            <person name="Young S.K."/>
            <person name="Zeng Q."/>
            <person name="Gargeya S."/>
            <person name="Fitzgerald M."/>
            <person name="Haas B."/>
            <person name="Abouelleil A."/>
            <person name="Alvarado L."/>
            <person name="Arachchi H.M."/>
            <person name="Berlin A.M."/>
            <person name="Chapman S.B."/>
            <person name="Dewar J."/>
            <person name="Goldberg J."/>
            <person name="Griggs A."/>
            <person name="Gujja S."/>
            <person name="Hansen M."/>
            <person name="Howarth C."/>
            <person name="Imamovic A."/>
            <person name="Larimer J."/>
            <person name="McCowan C."/>
            <person name="Murphy C."/>
            <person name="Neiman D."/>
            <person name="Pearson M."/>
            <person name="Priest M."/>
            <person name="Roberts A."/>
            <person name="Saif S."/>
            <person name="Shea T."/>
            <person name="Sisk P."/>
            <person name="Sykes S."/>
            <person name="Wortman J."/>
            <person name="Nusbaum C."/>
            <person name="Birren B."/>
        </authorList>
    </citation>
    <scope>NUCLEOTIDE SEQUENCE [LARGE SCALE GENOMIC DNA]</scope>
    <source>
        <strain evidence="1 2">PRA339</strain>
    </source>
</reference>
<reference evidence="2" key="1">
    <citation type="submission" date="2013-02" db="EMBL/GenBank/DDBJ databases">
        <authorList>
            <consortium name="The Broad Institute Genome Sequencing Platform"/>
            <person name="Cuomo C."/>
            <person name="Becnel J."/>
            <person name="Sanscrainte N."/>
            <person name="Walker B."/>
            <person name="Young S.K."/>
            <person name="Zeng Q."/>
            <person name="Gargeya S."/>
            <person name="Fitzgerald M."/>
            <person name="Haas B."/>
            <person name="Abouelleil A."/>
            <person name="Alvarado L."/>
            <person name="Arachchi H.M."/>
            <person name="Berlin A.M."/>
            <person name="Chapman S.B."/>
            <person name="Dewar J."/>
            <person name="Goldberg J."/>
            <person name="Griggs A."/>
            <person name="Gujja S."/>
            <person name="Hansen M."/>
            <person name="Howarth C."/>
            <person name="Imamovic A."/>
            <person name="Larimer J."/>
            <person name="McCowan C."/>
            <person name="Murphy C."/>
            <person name="Neiman D."/>
            <person name="Pearson M."/>
            <person name="Priest M."/>
            <person name="Roberts A."/>
            <person name="Saif S."/>
            <person name="Shea T."/>
            <person name="Sisk P."/>
            <person name="Sykes S."/>
            <person name="Wortman J."/>
            <person name="Nusbaum C."/>
            <person name="Birren B."/>
        </authorList>
    </citation>
    <scope>NUCLEOTIDE SEQUENCE [LARGE SCALE GENOMIC DNA]</scope>
    <source>
        <strain evidence="2">PRA339</strain>
    </source>
</reference>
<dbReference type="VEuPathDB" id="MicrosporidiaDB:H312_03397"/>
<gene>
    <name evidence="1" type="ORF">H312_03397</name>
</gene>
<dbReference type="AlphaFoldDB" id="A0A059EWC4"/>
<name>A0A059EWC4_9MICR</name>
<dbReference type="HOGENOM" id="CLU_044348_4_2_1"/>
<dbReference type="OrthoDB" id="424490at2759"/>
<organism evidence="1 2">
    <name type="scientific">Anncaliia algerae PRA339</name>
    <dbReference type="NCBI Taxonomy" id="1288291"/>
    <lineage>
        <taxon>Eukaryota</taxon>
        <taxon>Fungi</taxon>
        <taxon>Fungi incertae sedis</taxon>
        <taxon>Microsporidia</taxon>
        <taxon>Tubulinosematoidea</taxon>
        <taxon>Tubulinosematidae</taxon>
        <taxon>Anncaliia</taxon>
    </lineage>
</organism>
<sequence length="66" mass="7598">MHNLSRVKIGEIVFTNEVDESKFSKMFYNVDRVVRSPWVIGGVDILTGEIFFGKFIFETKIPSQLS</sequence>
<dbReference type="Proteomes" id="UP000030655">
    <property type="component" value="Unassembled WGS sequence"/>
</dbReference>